<feature type="transmembrane region" description="Helical" evidence="10">
    <location>
        <begin position="209"/>
        <end position="229"/>
    </location>
</feature>
<evidence type="ECO:0000256" key="4">
    <source>
        <dbReference type="ARBA" id="ARBA00022519"/>
    </source>
</evidence>
<feature type="transmembrane region" description="Helical" evidence="10">
    <location>
        <begin position="605"/>
        <end position="626"/>
    </location>
</feature>
<evidence type="ECO:0000256" key="7">
    <source>
        <dbReference type="ARBA" id="ARBA00022989"/>
    </source>
</evidence>
<dbReference type="NCBIfam" id="NF007691">
    <property type="entry name" value="PRK10369.1"/>
    <property type="match status" value="1"/>
</dbReference>
<name>A0A1L3ZTX2_9SPHN</name>
<feature type="transmembrane region" description="Helical" evidence="10">
    <location>
        <begin position="121"/>
        <end position="143"/>
    </location>
</feature>
<keyword evidence="3" id="KW-1003">Cell membrane</keyword>
<accession>A0A1L3ZTX2</accession>
<feature type="transmembrane region" description="Helical" evidence="10">
    <location>
        <begin position="96"/>
        <end position="114"/>
    </location>
</feature>
<feature type="transmembrane region" description="Helical" evidence="10">
    <location>
        <begin position="352"/>
        <end position="374"/>
    </location>
</feature>
<feature type="transmembrane region" description="Helical" evidence="10">
    <location>
        <begin position="41"/>
        <end position="62"/>
    </location>
</feature>
<evidence type="ECO:0000256" key="9">
    <source>
        <dbReference type="ARBA" id="ARBA00037230"/>
    </source>
</evidence>
<feature type="transmembrane region" description="Helical" evidence="10">
    <location>
        <begin position="273"/>
        <end position="293"/>
    </location>
</feature>
<evidence type="ECO:0000313" key="14">
    <source>
        <dbReference type="Proteomes" id="UP000182063"/>
    </source>
</evidence>
<sequence length="636" mass="67817">MIAELGLAALWLAAAVSLLQLTVPSLGLWRDDERLWRFARPAGVVQALLGLLSFVCLIRLFAVTDLSVRLVAMNSHPDKPFLYKISGTWGNHEGSMLLWVAVLALAGGAIAALERRVGARMVAATLAAQAAISLGFYAFLLFASNPFTRLDPPAETGAGLNPLLQDPGLAFHPPTLYIGYVGLSVAFSYAIAAMALREVGPAFARAMRPWVLGAWSILTVGIVAGSYWAYYELGWGGYWFWDPVENASLMPWLAATALLHSVTVLATRDALRAWTVMLGVVAFSMSMVGTFLVRSGILTSVHAFAVDPRRGSFILALLVIYIGAALALFAFRAGTVREGAPFAPVSREGGLVINNLILSAILGVVFVGTLYPLAAEAMSGVTLSVGPPYFNATAAPLGVLLAGLVAAGPLLQWRKADPRRVVRRLAVPALLAGVATLAIVAIWQARGVLITLAFAVGIFTAVASFLPLFGRSLKRTPFHIWGMVLSHLGVAVAILGMASNAAFTKEALVAARPGDSITLGGFNIAFDGVEPVAGPNWTAIQGNFTAVRGDGAPYRLHPQARTFTSPMTETTEAAIRTLWNGQLYAVLGKADAEGRWQVHIWWKPFVTLIWLGGLMVAAGGLVALGGRLRRERRYAR</sequence>
<evidence type="ECO:0000256" key="2">
    <source>
        <dbReference type="ARBA" id="ARBA00009186"/>
    </source>
</evidence>
<dbReference type="PRINTS" id="PR01411">
    <property type="entry name" value="CCMFBIOGNSIS"/>
</dbReference>
<keyword evidence="6" id="KW-0201">Cytochrome c-type biogenesis</keyword>
<dbReference type="Pfam" id="PF16327">
    <property type="entry name" value="CcmF_C"/>
    <property type="match status" value="1"/>
</dbReference>
<dbReference type="GO" id="GO:0015232">
    <property type="term" value="F:heme transmembrane transporter activity"/>
    <property type="evidence" value="ECO:0007669"/>
    <property type="project" value="InterPro"/>
</dbReference>
<evidence type="ECO:0000256" key="3">
    <source>
        <dbReference type="ARBA" id="ARBA00022475"/>
    </source>
</evidence>
<evidence type="ECO:0000259" key="12">
    <source>
        <dbReference type="Pfam" id="PF16327"/>
    </source>
</evidence>
<dbReference type="PRINTS" id="PR01410">
    <property type="entry name" value="CCBIOGENESIS"/>
</dbReference>
<gene>
    <name evidence="13" type="ORF">BSL82_06725</name>
</gene>
<comment type="similarity">
    <text evidence="2">Belongs to the CcmF/CycK/Ccl1/NrfE/CcsA family.</text>
</comment>
<feature type="transmembrane region" description="Helical" evidence="10">
    <location>
        <begin position="313"/>
        <end position="331"/>
    </location>
</feature>
<keyword evidence="4" id="KW-0997">Cell inner membrane</keyword>
<feature type="transmembrane region" description="Helical" evidence="10">
    <location>
        <begin position="6"/>
        <end position="29"/>
    </location>
</feature>
<feature type="transmembrane region" description="Helical" evidence="10">
    <location>
        <begin position="481"/>
        <end position="503"/>
    </location>
</feature>
<keyword evidence="5 10" id="KW-0812">Transmembrane</keyword>
<comment type="function">
    <text evidence="9">Required for the biogenesis of c-type cytochromes. Possible subunit of a heme lyase.</text>
</comment>
<dbReference type="GO" id="GO:0020037">
    <property type="term" value="F:heme binding"/>
    <property type="evidence" value="ECO:0007669"/>
    <property type="project" value="InterPro"/>
</dbReference>
<dbReference type="InterPro" id="IPR003567">
    <property type="entry name" value="Cyt_c_biogenesis"/>
</dbReference>
<proteinExistence type="inferred from homology"/>
<dbReference type="OrthoDB" id="9761451at2"/>
<reference evidence="14" key="1">
    <citation type="submission" date="2016-11" db="EMBL/GenBank/DDBJ databases">
        <title>Complete Genome Sequence of alachlor-degrading Sphingomonas sp. strain JJ-A5.</title>
        <authorList>
            <person name="Lee H."/>
            <person name="Ka J.-O."/>
        </authorList>
    </citation>
    <scope>NUCLEOTIDE SEQUENCE [LARGE SCALE GENOMIC DNA]</scope>
    <source>
        <strain evidence="14">JJ-A5</strain>
    </source>
</reference>
<dbReference type="GO" id="GO:0017004">
    <property type="term" value="P:cytochrome complex assembly"/>
    <property type="evidence" value="ECO:0007669"/>
    <property type="project" value="UniProtKB-KW"/>
</dbReference>
<evidence type="ECO:0000259" key="11">
    <source>
        <dbReference type="Pfam" id="PF01578"/>
    </source>
</evidence>
<feature type="transmembrane region" description="Helical" evidence="10">
    <location>
        <begin position="249"/>
        <end position="266"/>
    </location>
</feature>
<dbReference type="PANTHER" id="PTHR43653:SF1">
    <property type="entry name" value="CYTOCHROME C-TYPE BIOGENESIS PROTEIN CCMF"/>
    <property type="match status" value="1"/>
</dbReference>
<dbReference type="STRING" id="1921510.BSL82_06725"/>
<dbReference type="EMBL" id="CP018221">
    <property type="protein sequence ID" value="API59040.1"/>
    <property type="molecule type" value="Genomic_DNA"/>
</dbReference>
<dbReference type="RefSeq" id="WP_072596592.1">
    <property type="nucleotide sequence ID" value="NZ_CP018221.1"/>
</dbReference>
<evidence type="ECO:0000256" key="6">
    <source>
        <dbReference type="ARBA" id="ARBA00022748"/>
    </source>
</evidence>
<feature type="transmembrane region" description="Helical" evidence="10">
    <location>
        <begin position="449"/>
        <end position="469"/>
    </location>
</feature>
<evidence type="ECO:0000256" key="5">
    <source>
        <dbReference type="ARBA" id="ARBA00022692"/>
    </source>
</evidence>
<organism evidence="13 14">
    <name type="scientific">Tardibacter chloracetimidivorans</name>
    <dbReference type="NCBI Taxonomy" id="1921510"/>
    <lineage>
        <taxon>Bacteria</taxon>
        <taxon>Pseudomonadati</taxon>
        <taxon>Pseudomonadota</taxon>
        <taxon>Alphaproteobacteria</taxon>
        <taxon>Sphingomonadales</taxon>
        <taxon>Sphingomonadaceae</taxon>
        <taxon>Tardibacter</taxon>
    </lineage>
</organism>
<dbReference type="InterPro" id="IPR002541">
    <property type="entry name" value="Cyt_c_assembly"/>
</dbReference>
<protein>
    <submittedName>
        <fullName evidence="13">C-type cytochrome biogenesis protein CcmF</fullName>
    </submittedName>
</protein>
<comment type="subcellular location">
    <subcellularLocation>
        <location evidence="1">Cell inner membrane</location>
        <topology evidence="1">Multi-pass membrane protein</topology>
    </subcellularLocation>
</comment>
<keyword evidence="14" id="KW-1185">Reference proteome</keyword>
<dbReference type="PANTHER" id="PTHR43653">
    <property type="entry name" value="CYTOCHROME C ASSEMBLY PROTEIN-RELATED"/>
    <property type="match status" value="1"/>
</dbReference>
<evidence type="ECO:0000256" key="1">
    <source>
        <dbReference type="ARBA" id="ARBA00004429"/>
    </source>
</evidence>
<feature type="transmembrane region" description="Helical" evidence="10">
    <location>
        <begin position="177"/>
        <end position="197"/>
    </location>
</feature>
<evidence type="ECO:0000256" key="8">
    <source>
        <dbReference type="ARBA" id="ARBA00023136"/>
    </source>
</evidence>
<keyword evidence="8 10" id="KW-0472">Membrane</keyword>
<dbReference type="InterPro" id="IPR003568">
    <property type="entry name" value="Cyt_c_biogenesis_CcmF"/>
</dbReference>
<dbReference type="Pfam" id="PF01578">
    <property type="entry name" value="Cytochrom_C_asm"/>
    <property type="match status" value="1"/>
</dbReference>
<evidence type="ECO:0000256" key="10">
    <source>
        <dbReference type="SAM" id="Phobius"/>
    </source>
</evidence>
<dbReference type="GO" id="GO:0005886">
    <property type="term" value="C:plasma membrane"/>
    <property type="evidence" value="ECO:0007669"/>
    <property type="project" value="UniProtKB-SubCell"/>
</dbReference>
<feature type="transmembrane region" description="Helical" evidence="10">
    <location>
        <begin position="394"/>
        <end position="413"/>
    </location>
</feature>
<dbReference type="KEGG" id="sphj:BSL82_06725"/>
<evidence type="ECO:0000313" key="13">
    <source>
        <dbReference type="EMBL" id="API59040.1"/>
    </source>
</evidence>
<feature type="transmembrane region" description="Helical" evidence="10">
    <location>
        <begin position="425"/>
        <end position="443"/>
    </location>
</feature>
<dbReference type="InterPro" id="IPR032523">
    <property type="entry name" value="CcmF_C"/>
</dbReference>
<feature type="domain" description="Cytochrome c-type biogenesis protein CcmF C-terminal" evidence="12">
    <location>
        <begin position="315"/>
        <end position="626"/>
    </location>
</feature>
<keyword evidence="7 10" id="KW-1133">Transmembrane helix</keyword>
<feature type="domain" description="Cytochrome c assembly protein" evidence="11">
    <location>
        <begin position="89"/>
        <end position="295"/>
    </location>
</feature>
<dbReference type="AlphaFoldDB" id="A0A1L3ZTX2"/>
<dbReference type="Proteomes" id="UP000182063">
    <property type="component" value="Chromosome"/>
</dbReference>